<evidence type="ECO:0000313" key="6">
    <source>
        <dbReference type="Proteomes" id="UP000838878"/>
    </source>
</evidence>
<evidence type="ECO:0000256" key="1">
    <source>
        <dbReference type="ARBA" id="ARBA00007209"/>
    </source>
</evidence>
<keyword evidence="3" id="KW-0969">Cilium</keyword>
<dbReference type="Proteomes" id="UP000838878">
    <property type="component" value="Chromosome 8"/>
</dbReference>
<evidence type="ECO:0000256" key="2">
    <source>
        <dbReference type="ARBA" id="ARBA00022490"/>
    </source>
</evidence>
<comment type="subcellular location">
    <subcellularLocation>
        <location evidence="3">Cytoplasm</location>
        <location evidence="3">Cytoskeleton</location>
        <location evidence="3">Cilium axoneme</location>
    </subcellularLocation>
</comment>
<dbReference type="GO" id="GO:0015630">
    <property type="term" value="C:microtubule cytoskeleton"/>
    <property type="evidence" value="ECO:0007669"/>
    <property type="project" value="UniProtKB-UniRule"/>
</dbReference>
<comment type="similarity">
    <text evidence="1 3">Belongs to the tektin family.</text>
</comment>
<keyword evidence="2" id="KW-0963">Cytoplasm</keyword>
<feature type="coiled-coil region" evidence="4">
    <location>
        <begin position="78"/>
        <end position="105"/>
    </location>
</feature>
<evidence type="ECO:0000256" key="3">
    <source>
        <dbReference type="RuleBase" id="RU367040"/>
    </source>
</evidence>
<dbReference type="PRINTS" id="PR00511">
    <property type="entry name" value="TEKTIN"/>
</dbReference>
<feature type="non-terminal residue" evidence="5">
    <location>
        <position position="424"/>
    </location>
</feature>
<protein>
    <recommendedName>
        <fullName evidence="3">Tektin</fullName>
    </recommendedName>
</protein>
<dbReference type="PANTHER" id="PTHR19960">
    <property type="entry name" value="TEKTIN"/>
    <property type="match status" value="1"/>
</dbReference>
<gene>
    <name evidence="5" type="ORF">BINO364_LOCUS15083</name>
</gene>
<keyword evidence="4" id="KW-0175">Coiled coil</keyword>
<proteinExistence type="inferred from homology"/>
<keyword evidence="3" id="KW-0282">Flagellum</keyword>
<dbReference type="AlphaFoldDB" id="A0A8J9VXS8"/>
<evidence type="ECO:0000256" key="4">
    <source>
        <dbReference type="SAM" id="Coils"/>
    </source>
</evidence>
<keyword evidence="6" id="KW-1185">Reference proteome</keyword>
<name>A0A8J9VXS8_9NEOP</name>
<feature type="coiled-coil region" evidence="4">
    <location>
        <begin position="370"/>
        <end position="397"/>
    </location>
</feature>
<dbReference type="InterPro" id="IPR000435">
    <property type="entry name" value="Tektins"/>
</dbReference>
<dbReference type="EMBL" id="OV170228">
    <property type="protein sequence ID" value="CAH0730060.1"/>
    <property type="molecule type" value="Genomic_DNA"/>
</dbReference>
<dbReference type="OrthoDB" id="440745at2759"/>
<dbReference type="GO" id="GO:0005930">
    <property type="term" value="C:axoneme"/>
    <property type="evidence" value="ECO:0007669"/>
    <property type="project" value="UniProtKB-SubCell"/>
</dbReference>
<dbReference type="GO" id="GO:0060294">
    <property type="term" value="P:cilium movement involved in cell motility"/>
    <property type="evidence" value="ECO:0007669"/>
    <property type="project" value="UniProtKB-UniRule"/>
</dbReference>
<organism evidence="5 6">
    <name type="scientific">Brenthis ino</name>
    <name type="common">lesser marbled fritillary</name>
    <dbReference type="NCBI Taxonomy" id="405034"/>
    <lineage>
        <taxon>Eukaryota</taxon>
        <taxon>Metazoa</taxon>
        <taxon>Ecdysozoa</taxon>
        <taxon>Arthropoda</taxon>
        <taxon>Hexapoda</taxon>
        <taxon>Insecta</taxon>
        <taxon>Pterygota</taxon>
        <taxon>Neoptera</taxon>
        <taxon>Endopterygota</taxon>
        <taxon>Lepidoptera</taxon>
        <taxon>Glossata</taxon>
        <taxon>Ditrysia</taxon>
        <taxon>Papilionoidea</taxon>
        <taxon>Nymphalidae</taxon>
        <taxon>Heliconiinae</taxon>
        <taxon>Argynnini</taxon>
        <taxon>Brenthis</taxon>
    </lineage>
</organism>
<dbReference type="PANTHER" id="PTHR19960:SF7">
    <property type="entry name" value="TEKTIN"/>
    <property type="match status" value="1"/>
</dbReference>
<evidence type="ECO:0000313" key="5">
    <source>
        <dbReference type="EMBL" id="CAH0730060.1"/>
    </source>
</evidence>
<accession>A0A8J9VXS8</accession>
<dbReference type="Pfam" id="PF03148">
    <property type="entry name" value="Tektin"/>
    <property type="match status" value="1"/>
</dbReference>
<sequence length="424" mass="51004">MDGSIPVFEKPHPRLSVLDWTRNIQRLQNEARLRRFESYELRQRANQLRNETSVTTRWDTYTNNELMRDRIFEVQSWREKQRFTREQVRDEIRALKEEKNATELHLESLQIPLMVSSQCLSNRDQRVPPELTRDQLGEELKKELHVIENSKRVLTDVCHMGWEKIKELTNVFCRLEREIQNKDDALCLEYHVKDINRESSNISYKLDPTRIPPDSMSEESYVHCIENTIKIAEQLMRESKELRETMFKTREQARNQIYAQGQHVEIIMRRRVYDIQRARNEMEWQKYKLESNLQKVDREIESLRAAVADKINPTKLVETRLETRTRRPVLERVQDKPMRGLIEEYERVHTSSNLLEKKLEDALATYHGLYNHHQRVMKDLEHKNQALETDRRLIEIRKPLHKEDDTEFKRNVGYCHMSDELVTD</sequence>
<dbReference type="GO" id="GO:0005634">
    <property type="term" value="C:nucleus"/>
    <property type="evidence" value="ECO:0007669"/>
    <property type="project" value="TreeGrafter"/>
</dbReference>
<dbReference type="InterPro" id="IPR048256">
    <property type="entry name" value="Tektin-like"/>
</dbReference>
<dbReference type="GO" id="GO:0060271">
    <property type="term" value="P:cilium assembly"/>
    <property type="evidence" value="ECO:0007669"/>
    <property type="project" value="UniProtKB-UniRule"/>
</dbReference>
<feature type="coiled-coil region" evidence="4">
    <location>
        <begin position="225"/>
        <end position="252"/>
    </location>
</feature>
<keyword evidence="3" id="KW-0966">Cell projection</keyword>
<reference evidence="5" key="1">
    <citation type="submission" date="2021-12" db="EMBL/GenBank/DDBJ databases">
        <authorList>
            <person name="Martin H S."/>
        </authorList>
    </citation>
    <scope>NUCLEOTIDE SEQUENCE</scope>
</reference>